<sequence>MSGGGRDVAEIARRWIFEAVITIHIESSASSPPDTRRIALLKHPMAIQPRSN</sequence>
<reference evidence="1 2" key="1">
    <citation type="journal article" date="2009" name="J. Bacteriol.">
        <title>Genome sequences of three Agrobacterium biovars help elucidate the evolution of multichromosome genomes in bacteria.</title>
        <authorList>
            <person name="Slater S.C."/>
            <person name="Goldman B.S."/>
            <person name="Goodner B."/>
            <person name="Setubal J.C."/>
            <person name="Farrand S.K."/>
            <person name="Nester E.W."/>
            <person name="Burr T.J."/>
            <person name="Banta L."/>
            <person name="Dickerman A.W."/>
            <person name="Paulsen I."/>
            <person name="Otten L."/>
            <person name="Suen G."/>
            <person name="Welch R."/>
            <person name="Almeida N.F."/>
            <person name="Arnold F."/>
            <person name="Burton O.T."/>
            <person name="Du Z."/>
            <person name="Ewing A."/>
            <person name="Godsy E."/>
            <person name="Heisel S."/>
            <person name="Houmiel K.L."/>
            <person name="Jhaveri J."/>
            <person name="Lu J."/>
            <person name="Miller N.M."/>
            <person name="Norton S."/>
            <person name="Chen Q."/>
            <person name="Phoolcharoen W."/>
            <person name="Ohlin V."/>
            <person name="Ondrusek D."/>
            <person name="Pride N."/>
            <person name="Stricklin S.L."/>
            <person name="Sun J."/>
            <person name="Wheeler C."/>
            <person name="Wilson L."/>
            <person name="Zhu H."/>
            <person name="Wood D.W."/>
        </authorList>
    </citation>
    <scope>NUCLEOTIDE SEQUENCE [LARGE SCALE GENOMIC DNA]</scope>
    <source>
        <strain evidence="2">K84 / ATCC BAA-868</strain>
    </source>
</reference>
<gene>
    <name evidence="1" type="ordered locus">Arad_7167</name>
</gene>
<evidence type="ECO:0000313" key="1">
    <source>
        <dbReference type="EMBL" id="ACM28729.1"/>
    </source>
</evidence>
<dbReference type="AlphaFoldDB" id="B9JM15"/>
<evidence type="ECO:0000313" key="2">
    <source>
        <dbReference type="Proteomes" id="UP000001600"/>
    </source>
</evidence>
<name>B9JM15_RHIR8</name>
<dbReference type="KEGG" id="ara:Arad_7167"/>
<proteinExistence type="predicted"/>
<organism evidence="1 2">
    <name type="scientific">Rhizobium rhizogenes (strain K84 / ATCC BAA-868)</name>
    <name type="common">Agrobacterium radiobacter</name>
    <dbReference type="NCBI Taxonomy" id="311403"/>
    <lineage>
        <taxon>Bacteria</taxon>
        <taxon>Pseudomonadati</taxon>
        <taxon>Pseudomonadota</taxon>
        <taxon>Alphaproteobacteria</taxon>
        <taxon>Hyphomicrobiales</taxon>
        <taxon>Rhizobiaceae</taxon>
        <taxon>Rhizobium/Agrobacterium group</taxon>
        <taxon>Rhizobium</taxon>
    </lineage>
</organism>
<dbReference type="EMBL" id="CP000629">
    <property type="protein sequence ID" value="ACM28729.1"/>
    <property type="molecule type" value="Genomic_DNA"/>
</dbReference>
<dbReference type="HOGENOM" id="CLU_3075981_0_0_5"/>
<dbReference type="Proteomes" id="UP000001600">
    <property type="component" value="Chromosome 2"/>
</dbReference>
<protein>
    <submittedName>
        <fullName evidence="1">Uncharacterized protein</fullName>
    </submittedName>
</protein>
<accession>B9JM15</accession>